<gene>
    <name evidence="2" type="ORF">H8S77_02680</name>
</gene>
<dbReference type="RefSeq" id="WP_186958185.1">
    <property type="nucleotide sequence ID" value="NZ_JACOOI010000002.1"/>
</dbReference>
<keyword evidence="3" id="KW-1185">Reference proteome</keyword>
<evidence type="ECO:0000313" key="2">
    <source>
        <dbReference type="EMBL" id="MBC5641797.1"/>
    </source>
</evidence>
<evidence type="ECO:0000256" key="1">
    <source>
        <dbReference type="SAM" id="Phobius"/>
    </source>
</evidence>
<feature type="transmembrane region" description="Helical" evidence="1">
    <location>
        <begin position="27"/>
        <end position="46"/>
    </location>
</feature>
<feature type="transmembrane region" description="Helical" evidence="1">
    <location>
        <begin position="52"/>
        <end position="72"/>
    </location>
</feature>
<name>A0ABR7DWE0_9BACT</name>
<proteinExistence type="predicted"/>
<comment type="caution">
    <text evidence="2">The sequence shown here is derived from an EMBL/GenBank/DDBJ whole genome shotgun (WGS) entry which is preliminary data.</text>
</comment>
<keyword evidence="1" id="KW-1133">Transmembrane helix</keyword>
<evidence type="ECO:0000313" key="3">
    <source>
        <dbReference type="Proteomes" id="UP000644010"/>
    </source>
</evidence>
<keyword evidence="1" id="KW-0472">Membrane</keyword>
<reference evidence="2 3" key="1">
    <citation type="submission" date="2020-08" db="EMBL/GenBank/DDBJ databases">
        <title>Genome public.</title>
        <authorList>
            <person name="Liu C."/>
            <person name="Sun Q."/>
        </authorList>
    </citation>
    <scope>NUCLEOTIDE SEQUENCE [LARGE SCALE GENOMIC DNA]</scope>
    <source>
        <strain evidence="2 3">BX2</strain>
    </source>
</reference>
<keyword evidence="1" id="KW-0812">Transmembrane</keyword>
<organism evidence="2 3">
    <name type="scientific">Parabacteroides segnis</name>
    <dbReference type="NCBI Taxonomy" id="2763058"/>
    <lineage>
        <taxon>Bacteria</taxon>
        <taxon>Pseudomonadati</taxon>
        <taxon>Bacteroidota</taxon>
        <taxon>Bacteroidia</taxon>
        <taxon>Bacteroidales</taxon>
        <taxon>Tannerellaceae</taxon>
        <taxon>Parabacteroides</taxon>
    </lineage>
</organism>
<sequence length="344" mass="40197">MKWIKKLRAKIERLYNEPRTIKGNQRLIILMLLLVFGMTLTGIRMYQFNPAFALAIFPTLCFGLLALLLLFIKKGLDLKAEEVLNKYKTHLETHKLDREWLNKELLNEQQLSQNKVGGEIHRQKKMIVEFCIQQLSTSAEEANLEILTQTKAAIQTIKEEMAQKLATSQMEYEVQILKLEERLSQEPIPLQQYLDAIKSNNSNELSANAKKVNEAFSYIYRYIDNTLACKFYVYELEYFKVHVLEHITNTKVNKEIEKPISSINGIQKSDLGAFLHNLFVMCKYYNPQLKKSVFFEGCQKYFDKEVCDTAILSTNSTRIANGQKIFPIDMKKDNFFKEYLKEQQ</sequence>
<accession>A0ABR7DWE0</accession>
<dbReference type="Proteomes" id="UP000644010">
    <property type="component" value="Unassembled WGS sequence"/>
</dbReference>
<protein>
    <submittedName>
        <fullName evidence="2">Uncharacterized protein</fullName>
    </submittedName>
</protein>
<dbReference type="EMBL" id="JACOOI010000002">
    <property type="protein sequence ID" value="MBC5641797.1"/>
    <property type="molecule type" value="Genomic_DNA"/>
</dbReference>